<proteinExistence type="predicted"/>
<gene>
    <name evidence="1" type="ORF">LFTS_02045</name>
</gene>
<dbReference type="EMBL" id="LT966316">
    <property type="protein sequence ID" value="SOU93395.1"/>
    <property type="molecule type" value="Genomic_DNA"/>
</dbReference>
<reference evidence="1" key="1">
    <citation type="submission" date="2017-12" db="EMBL/GenBank/DDBJ databases">
        <authorList>
            <consortium name="SysMetEx"/>
        </authorList>
    </citation>
    <scope>NUCLEOTIDE SEQUENCE</scope>
    <source>
        <strain evidence="1">Pb_238</strain>
    </source>
</reference>
<evidence type="ECO:0000313" key="1">
    <source>
        <dbReference type="EMBL" id="SOU93395.1"/>
    </source>
</evidence>
<dbReference type="AlphaFoldDB" id="A0A2I2MI83"/>
<sequence>MRPSIRPVGHRAIDCEACLLPQCDDVRDRLGCRLLRSVNKHSGGCDRHGRRFSAYPIPAQEQILLQWIGHQQFIYNANVSEDRYYRTFAKKAVSLSGTPIPVDQEYARFIGPDTPWLRDVPSQILRNGAVHWKQAITRFFSRPFSGRPVFRRKDGRAAVGLDHLQTFLLANHCIGIFTKKFPYSRDFPDCFFMTFPCTFGL</sequence>
<name>A0A2I2MI83_9BACT</name>
<accession>A0A2I2MI83</accession>
<protein>
    <submittedName>
        <fullName evidence="1">Transposase, IS605 OrfB family, central region</fullName>
    </submittedName>
</protein>
<dbReference type="RefSeq" id="WP_023524948.1">
    <property type="nucleotide sequence ID" value="NZ_JPGK01000004.1"/>
</dbReference>
<organism evidence="1">
    <name type="scientific">Leptospirillum ferriphilum</name>
    <dbReference type="NCBI Taxonomy" id="178606"/>
    <lineage>
        <taxon>Bacteria</taxon>
        <taxon>Pseudomonadati</taxon>
        <taxon>Nitrospirota</taxon>
        <taxon>Nitrospiria</taxon>
        <taxon>Nitrospirales</taxon>
        <taxon>Nitrospiraceae</taxon>
        <taxon>Leptospirillum</taxon>
    </lineage>
</organism>